<dbReference type="RefSeq" id="WP_377046719.1">
    <property type="nucleotide sequence ID" value="NZ_JBHLUN010000029.1"/>
</dbReference>
<protein>
    <submittedName>
        <fullName evidence="1">Uncharacterized protein</fullName>
    </submittedName>
</protein>
<name>A0ABV6JZ21_9PROT</name>
<dbReference type="EMBL" id="JBHLUN010000029">
    <property type="protein sequence ID" value="MFC0410964.1"/>
    <property type="molecule type" value="Genomic_DNA"/>
</dbReference>
<keyword evidence="2" id="KW-1185">Reference proteome</keyword>
<dbReference type="Proteomes" id="UP001589865">
    <property type="component" value="Unassembled WGS sequence"/>
</dbReference>
<sequence>MRAAAFRQQVRVFVDRNLSPAAQSKALADAAVAGRTDLIRSGRAAPSYILSVDGREGPDEAQVKPDGIIVYRFSLIGQAAVFAMAFLRARSPVRSGAFRDSWFYALSATGYTRGSARGTWHNGVKVAASYNANDQIISQKSFDPQKVGADIGEILISSRAPFERKVDVQMAGGRRLRFSVPANMVDDCARAVRQRFPTLDARRIYQLHHPGQYVLRRGKKAGSRVENPALVISLRS</sequence>
<proteinExistence type="predicted"/>
<gene>
    <name evidence="1" type="ORF">ACFFGY_22190</name>
</gene>
<evidence type="ECO:0000313" key="2">
    <source>
        <dbReference type="Proteomes" id="UP001589865"/>
    </source>
</evidence>
<accession>A0ABV6JZ21</accession>
<evidence type="ECO:0000313" key="1">
    <source>
        <dbReference type="EMBL" id="MFC0410964.1"/>
    </source>
</evidence>
<reference evidence="1 2" key="1">
    <citation type="submission" date="2024-09" db="EMBL/GenBank/DDBJ databases">
        <authorList>
            <person name="Sun Q."/>
            <person name="Mori K."/>
        </authorList>
    </citation>
    <scope>NUCLEOTIDE SEQUENCE [LARGE SCALE GENOMIC DNA]</scope>
    <source>
        <strain evidence="1 2">TBRC 5777</strain>
    </source>
</reference>
<comment type="caution">
    <text evidence="1">The sequence shown here is derived from an EMBL/GenBank/DDBJ whole genome shotgun (WGS) entry which is preliminary data.</text>
</comment>
<organism evidence="1 2">
    <name type="scientific">Roseomonas elaeocarpi</name>
    <dbReference type="NCBI Taxonomy" id="907779"/>
    <lineage>
        <taxon>Bacteria</taxon>
        <taxon>Pseudomonadati</taxon>
        <taxon>Pseudomonadota</taxon>
        <taxon>Alphaproteobacteria</taxon>
        <taxon>Acetobacterales</taxon>
        <taxon>Roseomonadaceae</taxon>
        <taxon>Roseomonas</taxon>
    </lineage>
</organism>